<keyword evidence="10" id="KW-1185">Reference proteome</keyword>
<evidence type="ECO:0000313" key="10">
    <source>
        <dbReference type="Proteomes" id="UP001301769"/>
    </source>
</evidence>
<proteinExistence type="predicted"/>
<feature type="transmembrane region" description="Helical" evidence="8">
    <location>
        <begin position="6"/>
        <end position="29"/>
    </location>
</feature>
<evidence type="ECO:0000256" key="1">
    <source>
        <dbReference type="ARBA" id="ARBA00001971"/>
    </source>
</evidence>
<organism evidence="9 10">
    <name type="scientific">Rhypophila decipiens</name>
    <dbReference type="NCBI Taxonomy" id="261697"/>
    <lineage>
        <taxon>Eukaryota</taxon>
        <taxon>Fungi</taxon>
        <taxon>Dikarya</taxon>
        <taxon>Ascomycota</taxon>
        <taxon>Pezizomycotina</taxon>
        <taxon>Sordariomycetes</taxon>
        <taxon>Sordariomycetidae</taxon>
        <taxon>Sordariales</taxon>
        <taxon>Naviculisporaceae</taxon>
        <taxon>Rhypophila</taxon>
    </lineage>
</organism>
<keyword evidence="8" id="KW-0812">Transmembrane</keyword>
<dbReference type="GO" id="GO:0016705">
    <property type="term" value="F:oxidoreductase activity, acting on paired donors, with incorporation or reduction of molecular oxygen"/>
    <property type="evidence" value="ECO:0007669"/>
    <property type="project" value="InterPro"/>
</dbReference>
<comment type="pathway">
    <text evidence="2">Secondary metabolite biosynthesis.</text>
</comment>
<protein>
    <submittedName>
        <fullName evidence="9">Cytochrome protein</fullName>
    </submittedName>
</protein>
<keyword evidence="5" id="KW-0560">Oxidoreductase</keyword>
<evidence type="ECO:0000256" key="5">
    <source>
        <dbReference type="ARBA" id="ARBA00023002"/>
    </source>
</evidence>
<comment type="cofactor">
    <cofactor evidence="1">
        <name>heme</name>
        <dbReference type="ChEBI" id="CHEBI:30413"/>
    </cofactor>
</comment>
<dbReference type="Gene3D" id="1.10.630.10">
    <property type="entry name" value="Cytochrome P450"/>
    <property type="match status" value="2"/>
</dbReference>
<dbReference type="Pfam" id="PF00067">
    <property type="entry name" value="p450"/>
    <property type="match status" value="2"/>
</dbReference>
<keyword evidence="6" id="KW-0408">Iron</keyword>
<dbReference type="InterPro" id="IPR001128">
    <property type="entry name" value="Cyt_P450"/>
</dbReference>
<dbReference type="AlphaFoldDB" id="A0AAN6Y0Z0"/>
<reference evidence="9" key="1">
    <citation type="journal article" date="2023" name="Mol. Phylogenet. Evol.">
        <title>Genome-scale phylogeny and comparative genomics of the fungal order Sordariales.</title>
        <authorList>
            <person name="Hensen N."/>
            <person name="Bonometti L."/>
            <person name="Westerberg I."/>
            <person name="Brannstrom I.O."/>
            <person name="Guillou S."/>
            <person name="Cros-Aarteil S."/>
            <person name="Calhoun S."/>
            <person name="Haridas S."/>
            <person name="Kuo A."/>
            <person name="Mondo S."/>
            <person name="Pangilinan J."/>
            <person name="Riley R."/>
            <person name="LaButti K."/>
            <person name="Andreopoulos B."/>
            <person name="Lipzen A."/>
            <person name="Chen C."/>
            <person name="Yan M."/>
            <person name="Daum C."/>
            <person name="Ng V."/>
            <person name="Clum A."/>
            <person name="Steindorff A."/>
            <person name="Ohm R.A."/>
            <person name="Martin F."/>
            <person name="Silar P."/>
            <person name="Natvig D.O."/>
            <person name="Lalanne C."/>
            <person name="Gautier V."/>
            <person name="Ament-Velasquez S.L."/>
            <person name="Kruys A."/>
            <person name="Hutchinson M.I."/>
            <person name="Powell A.J."/>
            <person name="Barry K."/>
            <person name="Miller A.N."/>
            <person name="Grigoriev I.V."/>
            <person name="Debuchy R."/>
            <person name="Gladieux P."/>
            <person name="Hiltunen Thoren M."/>
            <person name="Johannesson H."/>
        </authorList>
    </citation>
    <scope>NUCLEOTIDE SEQUENCE</scope>
    <source>
        <strain evidence="9">PSN293</strain>
    </source>
</reference>
<evidence type="ECO:0000313" key="9">
    <source>
        <dbReference type="EMBL" id="KAK4209356.1"/>
    </source>
</evidence>
<dbReference type="GO" id="GO:0004497">
    <property type="term" value="F:monooxygenase activity"/>
    <property type="evidence" value="ECO:0007669"/>
    <property type="project" value="UniProtKB-KW"/>
</dbReference>
<dbReference type="PANTHER" id="PTHR24305">
    <property type="entry name" value="CYTOCHROME P450"/>
    <property type="match status" value="1"/>
</dbReference>
<dbReference type="GO" id="GO:0005506">
    <property type="term" value="F:iron ion binding"/>
    <property type="evidence" value="ECO:0007669"/>
    <property type="project" value="InterPro"/>
</dbReference>
<keyword evidence="7" id="KW-0503">Monooxygenase</keyword>
<accession>A0AAN6Y0Z0</accession>
<dbReference type="Proteomes" id="UP001301769">
    <property type="component" value="Unassembled WGS sequence"/>
</dbReference>
<evidence type="ECO:0000256" key="3">
    <source>
        <dbReference type="ARBA" id="ARBA00022617"/>
    </source>
</evidence>
<dbReference type="GO" id="GO:0020037">
    <property type="term" value="F:heme binding"/>
    <property type="evidence" value="ECO:0007669"/>
    <property type="project" value="InterPro"/>
</dbReference>
<keyword evidence="4" id="KW-0479">Metal-binding</keyword>
<evidence type="ECO:0000256" key="4">
    <source>
        <dbReference type="ARBA" id="ARBA00022723"/>
    </source>
</evidence>
<dbReference type="SUPFAM" id="SSF48264">
    <property type="entry name" value="Cytochrome P450"/>
    <property type="match status" value="1"/>
</dbReference>
<reference evidence="9" key="2">
    <citation type="submission" date="2023-05" db="EMBL/GenBank/DDBJ databases">
        <authorList>
            <consortium name="Lawrence Berkeley National Laboratory"/>
            <person name="Steindorff A."/>
            <person name="Hensen N."/>
            <person name="Bonometti L."/>
            <person name="Westerberg I."/>
            <person name="Brannstrom I.O."/>
            <person name="Guillou S."/>
            <person name="Cros-Aarteil S."/>
            <person name="Calhoun S."/>
            <person name="Haridas S."/>
            <person name="Kuo A."/>
            <person name="Mondo S."/>
            <person name="Pangilinan J."/>
            <person name="Riley R."/>
            <person name="Labutti K."/>
            <person name="Andreopoulos B."/>
            <person name="Lipzen A."/>
            <person name="Chen C."/>
            <person name="Yanf M."/>
            <person name="Daum C."/>
            <person name="Ng V."/>
            <person name="Clum A."/>
            <person name="Ohm R."/>
            <person name="Martin F."/>
            <person name="Silar P."/>
            <person name="Natvig D."/>
            <person name="Lalanne C."/>
            <person name="Gautier V."/>
            <person name="Ament-Velasquez S.L."/>
            <person name="Kruys A."/>
            <person name="Hutchinson M.I."/>
            <person name="Powell A.J."/>
            <person name="Barry K."/>
            <person name="Miller A.N."/>
            <person name="Grigoriev I.V."/>
            <person name="Debuchy R."/>
            <person name="Gladieux P."/>
            <person name="Thoren M.H."/>
            <person name="Johannesson H."/>
        </authorList>
    </citation>
    <scope>NUCLEOTIDE SEQUENCE</scope>
    <source>
        <strain evidence="9">PSN293</strain>
    </source>
</reference>
<keyword evidence="8" id="KW-0472">Membrane</keyword>
<gene>
    <name evidence="9" type="ORF">QBC37DRAFT_443374</name>
</gene>
<name>A0AAN6Y0Z0_9PEZI</name>
<keyword evidence="8" id="KW-1133">Transmembrane helix</keyword>
<comment type="caution">
    <text evidence="9">The sequence shown here is derived from an EMBL/GenBank/DDBJ whole genome shotgun (WGS) entry which is preliminary data.</text>
</comment>
<dbReference type="InterPro" id="IPR036396">
    <property type="entry name" value="Cyt_P450_sf"/>
</dbReference>
<dbReference type="InterPro" id="IPR050121">
    <property type="entry name" value="Cytochrome_P450_monoxygenase"/>
</dbReference>
<dbReference type="PANTHER" id="PTHR24305:SF107">
    <property type="entry name" value="P450, PUTATIVE (EUROFUNG)-RELATED"/>
    <property type="match status" value="1"/>
</dbReference>
<keyword evidence="3" id="KW-0349">Heme</keyword>
<evidence type="ECO:0000256" key="6">
    <source>
        <dbReference type="ARBA" id="ARBA00023004"/>
    </source>
</evidence>
<evidence type="ECO:0000256" key="7">
    <source>
        <dbReference type="ARBA" id="ARBA00023033"/>
    </source>
</evidence>
<sequence length="476" mass="54869">MSDTAAIIPGPAILTWLVVSLTTLAYIFLKGYQRRASFNRLRRQGLPMPPWNPFLGHLLALSPVLAKLPSDTQQPGAFEILCKSHEKKDGESLIYLDLWPFAADPLLVICSPTLAVQACQDHDLPRPEILHKFFDPLAGGDNLFTMNGPEWKRSRALFNPGFSSSYILQQFGQVVDEAAVYASKLREHSRQGDLFSLDKMTCWYTMDIIGAVTLNSRLHSQTRFNPLASAMRRQIRWHVLDNEFNLLVRWNPARPIFQAYNNWQMNRYISRELDKRYAEWIDDQDITVAISSSRSIIDIVLAEYMAQQQQNTKTTRPKELDPAFKKWAFAQIHVFIKETLRLFPPGSAFRRGQKDKYWPHALDFKPERWLITDPEDHLYTGRVKGGWRPFEHGPRDCIGQTLAILDLKVTLVMTVREFYVLSTYDEWDLLHAKEIRGKIKHVNGERAYQIQSGGVHPADGFPCRVRMRTEEGIVRS</sequence>
<dbReference type="EMBL" id="MU858207">
    <property type="protein sequence ID" value="KAK4209356.1"/>
    <property type="molecule type" value="Genomic_DNA"/>
</dbReference>
<evidence type="ECO:0000256" key="8">
    <source>
        <dbReference type="SAM" id="Phobius"/>
    </source>
</evidence>
<evidence type="ECO:0000256" key="2">
    <source>
        <dbReference type="ARBA" id="ARBA00005179"/>
    </source>
</evidence>